<dbReference type="EMBL" id="JADNYJ010000159">
    <property type="protein sequence ID" value="KAF8878361.1"/>
    <property type="molecule type" value="Genomic_DNA"/>
</dbReference>
<gene>
    <name evidence="3" type="ORF">CPB84DRAFT_1828616</name>
    <name evidence="2" type="ORF">CPB84DRAFT_1829554</name>
</gene>
<sequence>MITSSVDSPSRVRVIVNGELEPGTLGAIYFAYLLPTVHPYVSFDGIAKREWKKEASLDGWMKAWAQESGVGTRFQSMMPPVIVFSSTVLLSLLTSCSLRVPWTFDI</sequence>
<protein>
    <submittedName>
        <fullName evidence="3">Uncharacterized protein</fullName>
    </submittedName>
</protein>
<keyword evidence="1" id="KW-1133">Transmembrane helix</keyword>
<dbReference type="AlphaFoldDB" id="A0A9P5ND18"/>
<evidence type="ECO:0000313" key="4">
    <source>
        <dbReference type="Proteomes" id="UP000724874"/>
    </source>
</evidence>
<evidence type="ECO:0000313" key="2">
    <source>
        <dbReference type="EMBL" id="KAF8873497.1"/>
    </source>
</evidence>
<keyword evidence="1" id="KW-0472">Membrane</keyword>
<dbReference type="Proteomes" id="UP000724874">
    <property type="component" value="Unassembled WGS sequence"/>
</dbReference>
<keyword evidence="1" id="KW-0812">Transmembrane</keyword>
<evidence type="ECO:0000313" key="3">
    <source>
        <dbReference type="EMBL" id="KAF8878361.1"/>
    </source>
</evidence>
<keyword evidence="4" id="KW-1185">Reference proteome</keyword>
<comment type="caution">
    <text evidence="3">The sequence shown here is derived from an EMBL/GenBank/DDBJ whole genome shotgun (WGS) entry which is preliminary data.</text>
</comment>
<organism evidence="3 4">
    <name type="scientific">Gymnopilus junonius</name>
    <name type="common">Spectacular rustgill mushroom</name>
    <name type="synonym">Gymnopilus spectabilis subsp. junonius</name>
    <dbReference type="NCBI Taxonomy" id="109634"/>
    <lineage>
        <taxon>Eukaryota</taxon>
        <taxon>Fungi</taxon>
        <taxon>Dikarya</taxon>
        <taxon>Basidiomycota</taxon>
        <taxon>Agaricomycotina</taxon>
        <taxon>Agaricomycetes</taxon>
        <taxon>Agaricomycetidae</taxon>
        <taxon>Agaricales</taxon>
        <taxon>Agaricineae</taxon>
        <taxon>Hymenogastraceae</taxon>
        <taxon>Gymnopilus</taxon>
    </lineage>
</organism>
<reference evidence="3" key="1">
    <citation type="submission" date="2020-11" db="EMBL/GenBank/DDBJ databases">
        <authorList>
            <consortium name="DOE Joint Genome Institute"/>
            <person name="Ahrendt S."/>
            <person name="Riley R."/>
            <person name="Andreopoulos W."/>
            <person name="LaButti K."/>
            <person name="Pangilinan J."/>
            <person name="Ruiz-duenas F.J."/>
            <person name="Barrasa J.M."/>
            <person name="Sanchez-Garcia M."/>
            <person name="Camarero S."/>
            <person name="Miyauchi S."/>
            <person name="Serrano A."/>
            <person name="Linde D."/>
            <person name="Babiker R."/>
            <person name="Drula E."/>
            <person name="Ayuso-Fernandez I."/>
            <person name="Pacheco R."/>
            <person name="Padilla G."/>
            <person name="Ferreira P."/>
            <person name="Barriuso J."/>
            <person name="Kellner H."/>
            <person name="Castanera R."/>
            <person name="Alfaro M."/>
            <person name="Ramirez L."/>
            <person name="Pisabarro A.G."/>
            <person name="Kuo A."/>
            <person name="Tritt A."/>
            <person name="Lipzen A."/>
            <person name="He G."/>
            <person name="Yan M."/>
            <person name="Ng V."/>
            <person name="Cullen D."/>
            <person name="Martin F."/>
            <person name="Rosso M.-N."/>
            <person name="Henrissat B."/>
            <person name="Hibbett D."/>
            <person name="Martinez A.T."/>
            <person name="Grigoriev I.V."/>
        </authorList>
    </citation>
    <scope>NUCLEOTIDE SEQUENCE</scope>
    <source>
        <strain evidence="3">AH 44721</strain>
    </source>
</reference>
<feature type="transmembrane region" description="Helical" evidence="1">
    <location>
        <begin position="81"/>
        <end position="102"/>
    </location>
</feature>
<evidence type="ECO:0000256" key="1">
    <source>
        <dbReference type="SAM" id="Phobius"/>
    </source>
</evidence>
<dbReference type="EMBL" id="JADNYJ010000235">
    <property type="protein sequence ID" value="KAF8873497.1"/>
    <property type="molecule type" value="Genomic_DNA"/>
</dbReference>
<accession>A0A9P5ND18</accession>
<proteinExistence type="predicted"/>
<name>A0A9P5ND18_GYMJU</name>